<dbReference type="AlphaFoldDB" id="A0A0E3WXN9"/>
<dbReference type="EMBL" id="CP009517">
    <property type="protein sequence ID" value="AKB81709.1"/>
    <property type="molecule type" value="Genomic_DNA"/>
</dbReference>
<evidence type="ECO:0000256" key="6">
    <source>
        <dbReference type="SAM" id="Phobius"/>
    </source>
</evidence>
<keyword evidence="8" id="KW-1185">Reference proteome</keyword>
<accession>A0A0E3WXN9</accession>
<evidence type="ECO:0000256" key="1">
    <source>
        <dbReference type="ARBA" id="ARBA00004141"/>
    </source>
</evidence>
<evidence type="ECO:0000313" key="8">
    <source>
        <dbReference type="Proteomes" id="UP000033066"/>
    </source>
</evidence>
<feature type="transmembrane region" description="Helical" evidence="6">
    <location>
        <begin position="120"/>
        <end position="138"/>
    </location>
</feature>
<organism evidence="7 8">
    <name type="scientific">Methanosarcina barkeri 3</name>
    <dbReference type="NCBI Taxonomy" id="1434107"/>
    <lineage>
        <taxon>Archaea</taxon>
        <taxon>Methanobacteriati</taxon>
        <taxon>Methanobacteriota</taxon>
        <taxon>Stenosarchaea group</taxon>
        <taxon>Methanomicrobia</taxon>
        <taxon>Methanosarcinales</taxon>
        <taxon>Methanosarcinaceae</taxon>
        <taxon>Methanosarcina</taxon>
    </lineage>
</organism>
<dbReference type="Proteomes" id="UP000033066">
    <property type="component" value="Chromosome"/>
</dbReference>
<keyword evidence="4 6" id="KW-1133">Transmembrane helix</keyword>
<dbReference type="STRING" id="1434107.MSBR3_1131"/>
<evidence type="ECO:0008006" key="9">
    <source>
        <dbReference type="Google" id="ProtNLM"/>
    </source>
</evidence>
<comment type="subcellular location">
    <subcellularLocation>
        <location evidence="1">Membrane</location>
        <topology evidence="1">Multi-pass membrane protein</topology>
    </subcellularLocation>
</comment>
<dbReference type="InterPro" id="IPR002549">
    <property type="entry name" value="AI-2E-like"/>
</dbReference>
<dbReference type="Pfam" id="PF01594">
    <property type="entry name" value="AI-2E_transport"/>
    <property type="match status" value="1"/>
</dbReference>
<keyword evidence="5 6" id="KW-0472">Membrane</keyword>
<dbReference type="GeneID" id="24788642"/>
<dbReference type="PANTHER" id="PTHR21716">
    <property type="entry name" value="TRANSMEMBRANE PROTEIN"/>
    <property type="match status" value="1"/>
</dbReference>
<feature type="transmembrane region" description="Helical" evidence="6">
    <location>
        <begin position="158"/>
        <end position="184"/>
    </location>
</feature>
<evidence type="ECO:0000256" key="2">
    <source>
        <dbReference type="ARBA" id="ARBA00009773"/>
    </source>
</evidence>
<proteinExistence type="inferred from homology"/>
<evidence type="ECO:0000313" key="7">
    <source>
        <dbReference type="EMBL" id="AKB81709.1"/>
    </source>
</evidence>
<protein>
    <recommendedName>
        <fullName evidence="9">Permease</fullName>
    </recommendedName>
</protein>
<name>A0A0E3WXN9_METBA</name>
<comment type="similarity">
    <text evidence="2">Belongs to the autoinducer-2 exporter (AI-2E) (TC 2.A.86) family.</text>
</comment>
<evidence type="ECO:0000256" key="3">
    <source>
        <dbReference type="ARBA" id="ARBA00022692"/>
    </source>
</evidence>
<dbReference type="PANTHER" id="PTHR21716:SF71">
    <property type="entry name" value="TRANSPORT PROTEIN MJ1177-RELATED"/>
    <property type="match status" value="1"/>
</dbReference>
<dbReference type="HOGENOM" id="CLU_1357903_0_0_2"/>
<evidence type="ECO:0000256" key="5">
    <source>
        <dbReference type="ARBA" id="ARBA00023136"/>
    </source>
</evidence>
<dbReference type="KEGG" id="mbak:MSBR3_1131"/>
<feature type="transmembrane region" description="Helical" evidence="6">
    <location>
        <begin position="89"/>
        <end position="113"/>
    </location>
</feature>
<evidence type="ECO:0000256" key="4">
    <source>
        <dbReference type="ARBA" id="ARBA00022989"/>
    </source>
</evidence>
<gene>
    <name evidence="7" type="ORF">MSBR3_1131</name>
</gene>
<reference evidence="7" key="1">
    <citation type="submission" date="2014-07" db="EMBL/GenBank/DDBJ databases">
        <title>Methanogenic archaea and the global carbon cycle.</title>
        <authorList>
            <person name="Henriksen J.R."/>
            <person name="Luke J."/>
            <person name="Reinhart S."/>
            <person name="Benedict M.N."/>
            <person name="Youngblut N.D."/>
            <person name="Metcalf M.E."/>
            <person name="Whitaker R.J."/>
            <person name="Metcalf W.W."/>
        </authorList>
    </citation>
    <scope>NUCLEOTIDE SEQUENCE [LARGE SCALE GENOMIC DNA]</scope>
    <source>
        <strain evidence="7">3</strain>
    </source>
</reference>
<dbReference type="GO" id="GO:0016020">
    <property type="term" value="C:membrane"/>
    <property type="evidence" value="ECO:0007669"/>
    <property type="project" value="UniProtKB-SubCell"/>
</dbReference>
<feature type="transmembrane region" description="Helical" evidence="6">
    <location>
        <begin position="60"/>
        <end position="77"/>
    </location>
</feature>
<dbReference type="RefSeq" id="WP_196297017.1">
    <property type="nucleotide sequence ID" value="NZ_CP009517.1"/>
</dbReference>
<feature type="transmembrane region" description="Helical" evidence="6">
    <location>
        <begin position="6"/>
        <end position="26"/>
    </location>
</feature>
<dbReference type="PATRIC" id="fig|1434107.4.peg.1492"/>
<keyword evidence="3 6" id="KW-0812">Transmembrane</keyword>
<dbReference type="OrthoDB" id="137390at2157"/>
<sequence length="201" mass="22649">MPFYIVAFIVAIIFSYYLLLTGNKLIDQIFNFIPDKNEEEVKFFLKELDVIYSGLFRQHFVASAIIGVIALFGLYLLDVPYPGVLASLMFLLSMYPLIGLPGVYLPLTAYYVLLEDYSKALQILIFSVSLNTVQDYYLRPKLVEKKGAVHPILTILALGAPLLVIGVTGLVIGPAVYGFLLALYRTKLKLKKEEKMTLKKK</sequence>